<protein>
    <submittedName>
        <fullName evidence="1">Uncharacterized protein</fullName>
    </submittedName>
</protein>
<gene>
    <name evidence="1" type="ORF">SAMN05421823_101407</name>
</gene>
<dbReference type="RefSeq" id="WP_143017064.1">
    <property type="nucleotide sequence ID" value="NZ_FNFO01000001.1"/>
</dbReference>
<reference evidence="1 2" key="1">
    <citation type="submission" date="2016-10" db="EMBL/GenBank/DDBJ databases">
        <authorList>
            <person name="de Groot N.N."/>
        </authorList>
    </citation>
    <scope>NUCLEOTIDE SEQUENCE [LARGE SCALE GENOMIC DNA]</scope>
    <source>
        <strain evidence="1 2">DSM 25186</strain>
    </source>
</reference>
<sequence length="118" mass="13068">MENNVNVMDQNVTISCKCPTCEGEGLTPSSLSFLNETPADAPEPCPDCHLTGKWQISVTPVAALQIDDLVNPYYKIAEFEEDSRAFLRYKLATEAMVEGHLDPLRAQKVMDNFDASKS</sequence>
<organism evidence="1 2">
    <name type="scientific">Catalinimonas alkaloidigena</name>
    <dbReference type="NCBI Taxonomy" id="1075417"/>
    <lineage>
        <taxon>Bacteria</taxon>
        <taxon>Pseudomonadati</taxon>
        <taxon>Bacteroidota</taxon>
        <taxon>Cytophagia</taxon>
        <taxon>Cytophagales</taxon>
        <taxon>Catalimonadaceae</taxon>
        <taxon>Catalinimonas</taxon>
    </lineage>
</organism>
<dbReference type="EMBL" id="FNFO01000001">
    <property type="protein sequence ID" value="SDJ91393.1"/>
    <property type="molecule type" value="Genomic_DNA"/>
</dbReference>
<name>A0A1G8XLN2_9BACT</name>
<proteinExistence type="predicted"/>
<evidence type="ECO:0000313" key="2">
    <source>
        <dbReference type="Proteomes" id="UP000198510"/>
    </source>
</evidence>
<keyword evidence="2" id="KW-1185">Reference proteome</keyword>
<dbReference type="Proteomes" id="UP000198510">
    <property type="component" value="Unassembled WGS sequence"/>
</dbReference>
<accession>A0A1G8XLN2</accession>
<evidence type="ECO:0000313" key="1">
    <source>
        <dbReference type="EMBL" id="SDJ91393.1"/>
    </source>
</evidence>
<dbReference type="AlphaFoldDB" id="A0A1G8XLN2"/>